<evidence type="ECO:0000256" key="1">
    <source>
        <dbReference type="ARBA" id="ARBA00004141"/>
    </source>
</evidence>
<feature type="domain" description="NB-ARC" evidence="10">
    <location>
        <begin position="185"/>
        <end position="352"/>
    </location>
</feature>
<dbReference type="GO" id="GO:0006952">
    <property type="term" value="P:defense response"/>
    <property type="evidence" value="ECO:0007669"/>
    <property type="project" value="UniProtKB-KW"/>
</dbReference>
<dbReference type="InterPro" id="IPR058922">
    <property type="entry name" value="WHD_DRP"/>
</dbReference>
<organism evidence="15 16">
    <name type="scientific">Prunus armeniaca</name>
    <name type="common">Apricot</name>
    <name type="synonym">Armeniaca vulgaris</name>
    <dbReference type="NCBI Taxonomy" id="36596"/>
    <lineage>
        <taxon>Eukaryota</taxon>
        <taxon>Viridiplantae</taxon>
        <taxon>Streptophyta</taxon>
        <taxon>Embryophyta</taxon>
        <taxon>Tracheophyta</taxon>
        <taxon>Spermatophyta</taxon>
        <taxon>Magnoliopsida</taxon>
        <taxon>eudicotyledons</taxon>
        <taxon>Gunneridae</taxon>
        <taxon>Pentapetalae</taxon>
        <taxon>rosids</taxon>
        <taxon>fabids</taxon>
        <taxon>Rosales</taxon>
        <taxon>Rosaceae</taxon>
        <taxon>Amygdaloideae</taxon>
        <taxon>Amygdaleae</taxon>
        <taxon>Prunus</taxon>
    </lineage>
</organism>
<dbReference type="Gene3D" id="1.20.5.4130">
    <property type="match status" value="1"/>
</dbReference>
<dbReference type="FunFam" id="1.10.10.10:FF:000322">
    <property type="entry name" value="Probable disease resistance protein At1g63360"/>
    <property type="match status" value="1"/>
</dbReference>
<evidence type="ECO:0000313" key="16">
    <source>
        <dbReference type="Proteomes" id="UP000507222"/>
    </source>
</evidence>
<feature type="domain" description="ABC-2 type transporter transmembrane" evidence="11">
    <location>
        <begin position="1379"/>
        <end position="1528"/>
    </location>
</feature>
<dbReference type="InterPro" id="IPR002182">
    <property type="entry name" value="NB-ARC"/>
</dbReference>
<dbReference type="InterPro" id="IPR006553">
    <property type="entry name" value="Leu-rich_rpt_Cys-con_subtyp"/>
</dbReference>
<dbReference type="Pfam" id="PF23559">
    <property type="entry name" value="WHD_DRP"/>
    <property type="match status" value="1"/>
</dbReference>
<dbReference type="InterPro" id="IPR055414">
    <property type="entry name" value="LRR_R13L4/SHOC2-like"/>
</dbReference>
<keyword evidence="2 9" id="KW-0812">Transmembrane</keyword>
<dbReference type="GO" id="GO:0016020">
    <property type="term" value="C:membrane"/>
    <property type="evidence" value="ECO:0007669"/>
    <property type="project" value="UniProtKB-SubCell"/>
</dbReference>
<dbReference type="GO" id="GO:0140359">
    <property type="term" value="F:ABC-type transporter activity"/>
    <property type="evidence" value="ECO:0007669"/>
    <property type="project" value="InterPro"/>
</dbReference>
<dbReference type="Pfam" id="PF18052">
    <property type="entry name" value="Rx_N"/>
    <property type="match status" value="1"/>
</dbReference>
<feature type="transmembrane region" description="Helical" evidence="9">
    <location>
        <begin position="1429"/>
        <end position="1453"/>
    </location>
</feature>
<keyword evidence="7 9" id="KW-1133">Transmembrane helix</keyword>
<evidence type="ECO:0000256" key="9">
    <source>
        <dbReference type="SAM" id="Phobius"/>
    </source>
</evidence>
<dbReference type="Pfam" id="PF01061">
    <property type="entry name" value="ABC2_membrane"/>
    <property type="match status" value="1"/>
</dbReference>
<evidence type="ECO:0000256" key="7">
    <source>
        <dbReference type="ARBA" id="ARBA00022989"/>
    </source>
</evidence>
<evidence type="ECO:0000256" key="2">
    <source>
        <dbReference type="ARBA" id="ARBA00022692"/>
    </source>
</evidence>
<evidence type="ECO:0000259" key="12">
    <source>
        <dbReference type="Pfam" id="PF18052"/>
    </source>
</evidence>
<feature type="transmembrane region" description="Helical" evidence="9">
    <location>
        <begin position="1385"/>
        <end position="1408"/>
    </location>
</feature>
<feature type="transmembrane region" description="Helical" evidence="9">
    <location>
        <begin position="1493"/>
        <end position="1512"/>
    </location>
</feature>
<proteinExistence type="predicted"/>
<accession>A0A6J5TZR7</accession>
<name>A0A6J5TZR7_PRUAR</name>
<evidence type="ECO:0000256" key="3">
    <source>
        <dbReference type="ARBA" id="ARBA00022737"/>
    </source>
</evidence>
<feature type="domain" description="Disease resistance R13L4/SHOC-2-like LRR" evidence="14">
    <location>
        <begin position="549"/>
        <end position="829"/>
    </location>
</feature>
<dbReference type="SUPFAM" id="SSF52058">
    <property type="entry name" value="L domain-like"/>
    <property type="match status" value="2"/>
</dbReference>
<dbReference type="GO" id="GO:0043531">
    <property type="term" value="F:ADP binding"/>
    <property type="evidence" value="ECO:0007669"/>
    <property type="project" value="InterPro"/>
</dbReference>
<dbReference type="InterPro" id="IPR027417">
    <property type="entry name" value="P-loop_NTPase"/>
</dbReference>
<dbReference type="SUPFAM" id="SSF52540">
    <property type="entry name" value="P-loop containing nucleoside triphosphate hydrolases"/>
    <property type="match status" value="1"/>
</dbReference>
<dbReference type="Pfam" id="PF00931">
    <property type="entry name" value="NB-ARC"/>
    <property type="match status" value="1"/>
</dbReference>
<dbReference type="InterPro" id="IPR041118">
    <property type="entry name" value="Rx_N"/>
</dbReference>
<dbReference type="SMART" id="SM00367">
    <property type="entry name" value="LRR_CC"/>
    <property type="match status" value="3"/>
</dbReference>
<evidence type="ECO:0000259" key="14">
    <source>
        <dbReference type="Pfam" id="PF23598"/>
    </source>
</evidence>
<dbReference type="Gene3D" id="1.10.8.430">
    <property type="entry name" value="Helical domain of apoptotic protease-activating factors"/>
    <property type="match status" value="1"/>
</dbReference>
<dbReference type="GO" id="GO:0051707">
    <property type="term" value="P:response to other organism"/>
    <property type="evidence" value="ECO:0007669"/>
    <property type="project" value="UniProtKB-ARBA"/>
</dbReference>
<dbReference type="PANTHER" id="PTHR36766:SF70">
    <property type="entry name" value="DISEASE RESISTANCE PROTEIN RGA4"/>
    <property type="match status" value="1"/>
</dbReference>
<dbReference type="Gene3D" id="3.80.10.10">
    <property type="entry name" value="Ribonuclease Inhibitor"/>
    <property type="match status" value="3"/>
</dbReference>
<dbReference type="Gene3D" id="3.40.50.300">
    <property type="entry name" value="P-loop containing nucleotide triphosphate hydrolases"/>
    <property type="match status" value="1"/>
</dbReference>
<dbReference type="FunFam" id="3.40.50.300:FF:001091">
    <property type="entry name" value="Probable disease resistance protein At1g61300"/>
    <property type="match status" value="1"/>
</dbReference>
<comment type="subcellular location">
    <subcellularLocation>
        <location evidence="1">Membrane</location>
        <topology evidence="1">Multi-pass membrane protein</topology>
    </subcellularLocation>
</comment>
<evidence type="ECO:0000259" key="13">
    <source>
        <dbReference type="Pfam" id="PF23559"/>
    </source>
</evidence>
<evidence type="ECO:0000313" key="15">
    <source>
        <dbReference type="EMBL" id="CAB4269333.1"/>
    </source>
</evidence>
<dbReference type="Gene3D" id="1.10.10.10">
    <property type="entry name" value="Winged helix-like DNA-binding domain superfamily/Winged helix DNA-binding domain"/>
    <property type="match status" value="1"/>
</dbReference>
<evidence type="ECO:0000256" key="4">
    <source>
        <dbReference type="ARBA" id="ARBA00022741"/>
    </source>
</evidence>
<dbReference type="InterPro" id="IPR042197">
    <property type="entry name" value="Apaf_helical"/>
</dbReference>
<dbReference type="PRINTS" id="PR00364">
    <property type="entry name" value="DISEASERSIST"/>
</dbReference>
<dbReference type="GO" id="GO:0005524">
    <property type="term" value="F:ATP binding"/>
    <property type="evidence" value="ECO:0007669"/>
    <property type="project" value="UniProtKB-KW"/>
</dbReference>
<evidence type="ECO:0000256" key="5">
    <source>
        <dbReference type="ARBA" id="ARBA00022821"/>
    </source>
</evidence>
<reference evidence="15 16" key="1">
    <citation type="submission" date="2020-05" db="EMBL/GenBank/DDBJ databases">
        <authorList>
            <person name="Campoy J."/>
            <person name="Schneeberger K."/>
            <person name="Spophaly S."/>
        </authorList>
    </citation>
    <scope>NUCLEOTIDE SEQUENCE [LARGE SCALE GENOMIC DNA]</scope>
    <source>
        <strain evidence="15">PruArmRojPasFocal</strain>
    </source>
</reference>
<protein>
    <submittedName>
        <fullName evidence="15">Uncharacterized protein</fullName>
    </submittedName>
</protein>
<dbReference type="Proteomes" id="UP000507222">
    <property type="component" value="Unassembled WGS sequence"/>
</dbReference>
<dbReference type="Pfam" id="PF23598">
    <property type="entry name" value="LRR_14"/>
    <property type="match status" value="1"/>
</dbReference>
<dbReference type="InterPro" id="IPR032675">
    <property type="entry name" value="LRR_dom_sf"/>
</dbReference>
<evidence type="ECO:0000259" key="10">
    <source>
        <dbReference type="Pfam" id="PF00931"/>
    </source>
</evidence>
<keyword evidence="4" id="KW-0547">Nucleotide-binding</keyword>
<feature type="domain" description="Disease resistance protein winged helix" evidence="13">
    <location>
        <begin position="437"/>
        <end position="512"/>
    </location>
</feature>
<feature type="transmembrane region" description="Helical" evidence="9">
    <location>
        <begin position="1459"/>
        <end position="1481"/>
    </location>
</feature>
<gene>
    <name evidence="15" type="ORF">CURHAP_LOCUS14814</name>
</gene>
<sequence>MAAEFLTFGAEGILTRVASLAEQQLSLLWGFKGELTTLRDSLFKLEAMLRDAQHLQVRGERVEMWVKDLEGIAHEADDVLDEYEYELLRRKVEIQNQIKKKVLNFFSRHNPIAFRLKMAHKIKNVNASLANLKNEAASIGLVDRSTLVNATSHDIGGLDRETVSNFDQDEKYIVGRTEVASDIVTTLINSGKNQENCLSVMAIVGMGGLGKTTLAKSVYNDPQIGRHFDKKIWVCVSTPFEVKKILSEILECLKPEKAGIKGKATICENLQEDLKGKTYLLVLDDVWNDDPNKWDDLMSCLLNATSTKASKILVTTRNVSVSLIVQTLPTCVLGKLSEDQCWRILKYKAFPDANTVLSEDQEKIGREIAKKCAGVPLVAKVLGNMMRSKDTDGWRSILENRIWDLPEGEERILSVLKLSFDELKPPYLKQCFAYCSMFVKDFRIEKDDLINLWMAQGLLYPSPPNRRNLEMEDIGNEYFNILLHNSFFQDVQKYDRGGIIMCKMHDLVHDLAEHVSKRKSNNSNETRHMTHIPTLVLQGVPERSAHKLRSLFLDVEGLGDILPKFRGLRVLNLYEANIEELPVSIGKLKHLRYLDVSYTKIKALPKSIGKLYNLQTLRMYGAKLEEYPKELQNLINLRHVYFDQDYMKFPAGMGRLTNLRTLKFFVVGKETGRRIEELVGLNLLKGGLSIYNLEHVRDGEEAKKAKLVEKANIRKLNFAWEHDRSSIINDEEVLEGLQPHPSKLEALGFSNFMGDKCPSWIMSSSFPALKRLSISNARNLTEWSESGIVVFPCLEKLHLWNCDKLRSAPSNFPYLKELEIHTMGSGMPIANISNKLTTLTSLTISKISGLVSLPEGMLKNNKNLAYLEIEDCQELTRIAPDDVVGSCAFLESVSISKCPILAYLPDGLLTTSLKNLTVQDCNSLQLIQVTHGLSSLCKLKITRCPELSSLPSGLDYCTSLQELTISNCDMLSSALIHSLSSLRKLSIFGCNRSPESVPSLLGFTCLRELRIKDSPGLTSLPVGLESCSSLEVLIISKLPNVESIPSLDNLTNLHELRIFSCDGLKSLPSGFAITSRLMDLKILEFGGFWKELDSFPAFQVISQLETLSLWGWPKLKSLPEQIQHLTSLTYLSVQCFDEMEALPEWLRNLTSLKYLDICRCKNMMYLPTLEAMQCLTKLNSIEIYDCPLLKERCNKESGLEWPKISHIPYIEVNVHYLNSFPVVCGVLIEAAYMLHIITIEEKVSLPYSLQVVYCYFGRIWRWVFYLLPEEAFFVMGANRVQVFKSTPISTDIPVTDGGVNPTQATNSNDHKIKTEVTGCSNFVCRSESFVVGIFWTRYRATLVHKLVAAVQGAASEGAEGAKERSIQQAKNSSGGALPRFTLKTIALLFFFSVFWGFYPLYNAVFTFPQERRMLIKERSSGSGMYRLSSYFLARTVGDLALPTAFVVIIYWMGGLKPDPFTFILFLLVVLYNVLVSQSLGLATGAILMDIKQATNLASITTLVFLIAGGYYIQQIPAFIVWLKYLSYVQLLLLQASAVTSL</sequence>
<feature type="domain" description="Disease resistance N-terminal" evidence="12">
    <location>
        <begin position="14"/>
        <end position="97"/>
    </location>
</feature>
<keyword evidence="5" id="KW-0611">Plant defense</keyword>
<dbReference type="InterPro" id="IPR013525">
    <property type="entry name" value="ABC2_TM"/>
</dbReference>
<dbReference type="InterPro" id="IPR036388">
    <property type="entry name" value="WH-like_DNA-bd_sf"/>
</dbReference>
<keyword evidence="6" id="KW-0067">ATP-binding</keyword>
<dbReference type="PANTHER" id="PTHR36766">
    <property type="entry name" value="PLANT BROAD-SPECTRUM MILDEW RESISTANCE PROTEIN RPW8"/>
    <property type="match status" value="1"/>
</dbReference>
<keyword evidence="8 9" id="KW-0472">Membrane</keyword>
<evidence type="ECO:0000256" key="6">
    <source>
        <dbReference type="ARBA" id="ARBA00022840"/>
    </source>
</evidence>
<evidence type="ECO:0000259" key="11">
    <source>
        <dbReference type="Pfam" id="PF01061"/>
    </source>
</evidence>
<evidence type="ECO:0000256" key="8">
    <source>
        <dbReference type="ARBA" id="ARBA00023136"/>
    </source>
</evidence>
<keyword evidence="3" id="KW-0677">Repeat</keyword>
<dbReference type="EMBL" id="CAEKDK010000002">
    <property type="protein sequence ID" value="CAB4269333.1"/>
    <property type="molecule type" value="Genomic_DNA"/>
</dbReference>